<gene>
    <name evidence="3" type="ORF">E1263_25775</name>
</gene>
<dbReference type="Gene3D" id="3.40.220.10">
    <property type="entry name" value="Leucine Aminopeptidase, subunit E, domain 1"/>
    <property type="match status" value="1"/>
</dbReference>
<dbReference type="OrthoDB" id="9780211at2"/>
<evidence type="ECO:0000313" key="3">
    <source>
        <dbReference type="EMBL" id="TDD55890.1"/>
    </source>
</evidence>
<organism evidence="3 4">
    <name type="scientific">Kribbella antibiotica</name>
    <dbReference type="NCBI Taxonomy" id="190195"/>
    <lineage>
        <taxon>Bacteria</taxon>
        <taxon>Bacillati</taxon>
        <taxon>Actinomycetota</taxon>
        <taxon>Actinomycetes</taxon>
        <taxon>Propionibacteriales</taxon>
        <taxon>Kribbellaceae</taxon>
        <taxon>Kribbella</taxon>
    </lineage>
</organism>
<comment type="caution">
    <text evidence="3">The sequence shown here is derived from an EMBL/GenBank/DDBJ whole genome shotgun (WGS) entry which is preliminary data.</text>
</comment>
<dbReference type="Proteomes" id="UP000295124">
    <property type="component" value="Unassembled WGS sequence"/>
</dbReference>
<dbReference type="CDD" id="cd02901">
    <property type="entry name" value="Macro_Poa1p-like"/>
    <property type="match status" value="1"/>
</dbReference>
<protein>
    <submittedName>
        <fullName evidence="3">Appr-1-p processing domain-containing protein</fullName>
    </submittedName>
</protein>
<dbReference type="InterPro" id="IPR002589">
    <property type="entry name" value="Macro_dom"/>
</dbReference>
<keyword evidence="4" id="KW-1185">Reference proteome</keyword>
<proteinExistence type="predicted"/>
<evidence type="ECO:0000256" key="1">
    <source>
        <dbReference type="ARBA" id="ARBA00035885"/>
    </source>
</evidence>
<comment type="catalytic activity">
    <reaction evidence="1">
        <text>an N-(ADP-alpha-D-ribosyl)-thymidine in DNA + H2O = a thymidine in DNA + ADP-D-ribose</text>
        <dbReference type="Rhea" id="RHEA:71655"/>
        <dbReference type="Rhea" id="RHEA-COMP:13556"/>
        <dbReference type="Rhea" id="RHEA-COMP:18051"/>
        <dbReference type="ChEBI" id="CHEBI:15377"/>
        <dbReference type="ChEBI" id="CHEBI:57967"/>
        <dbReference type="ChEBI" id="CHEBI:137386"/>
        <dbReference type="ChEBI" id="CHEBI:191199"/>
    </reaction>
    <physiologicalReaction direction="left-to-right" evidence="1">
        <dbReference type="Rhea" id="RHEA:71656"/>
    </physiologicalReaction>
</comment>
<feature type="domain" description="Macro" evidence="2">
    <location>
        <begin position="1"/>
        <end position="158"/>
    </location>
</feature>
<dbReference type="AlphaFoldDB" id="A0A4R4ZD88"/>
<accession>A0A4R4ZD88</accession>
<dbReference type="SMART" id="SM00506">
    <property type="entry name" value="A1pp"/>
    <property type="match status" value="1"/>
</dbReference>
<evidence type="ECO:0000313" key="4">
    <source>
        <dbReference type="Proteomes" id="UP000295124"/>
    </source>
</evidence>
<dbReference type="InterPro" id="IPR043472">
    <property type="entry name" value="Macro_dom-like"/>
</dbReference>
<sequence length="158" mass="17431">MSVRAGNSWQVLRTVSGDLLRDDADALVNAVNTAGVMGKGIALQFKQTWPDMFRDYRAACQRGEIQLGHMHVWSAPPCFIINFPTKQHWRSTSKLTDIEAGLVDLVRVIDELELESIAIPPLGCGYGGLTWADVEPLIHHELAPVADRVDIRIFAPAA</sequence>
<dbReference type="EMBL" id="SMKX01000086">
    <property type="protein sequence ID" value="TDD55890.1"/>
    <property type="molecule type" value="Genomic_DNA"/>
</dbReference>
<evidence type="ECO:0000259" key="2">
    <source>
        <dbReference type="PROSITE" id="PS51154"/>
    </source>
</evidence>
<dbReference type="SUPFAM" id="SSF52949">
    <property type="entry name" value="Macro domain-like"/>
    <property type="match status" value="1"/>
</dbReference>
<dbReference type="InterPro" id="IPR050892">
    <property type="entry name" value="ADP-ribose_metab_enzymes"/>
</dbReference>
<dbReference type="PANTHER" id="PTHR12521:SF0">
    <property type="entry name" value="ADP-RIBOSE GLYCOHYDROLASE OARD1"/>
    <property type="match status" value="1"/>
</dbReference>
<dbReference type="Pfam" id="PF01661">
    <property type="entry name" value="Macro"/>
    <property type="match status" value="1"/>
</dbReference>
<dbReference type="PROSITE" id="PS51154">
    <property type="entry name" value="MACRO"/>
    <property type="match status" value="1"/>
</dbReference>
<dbReference type="GO" id="GO:0140291">
    <property type="term" value="P:peptidyl-glutamate ADP-deribosylation"/>
    <property type="evidence" value="ECO:0007669"/>
    <property type="project" value="TreeGrafter"/>
</dbReference>
<name>A0A4R4ZD88_9ACTN</name>
<dbReference type="PANTHER" id="PTHR12521">
    <property type="entry name" value="PROTEIN C6ORF130"/>
    <property type="match status" value="1"/>
</dbReference>
<reference evidence="3 4" key="1">
    <citation type="submission" date="2019-03" db="EMBL/GenBank/DDBJ databases">
        <title>Draft genome sequences of novel Actinobacteria.</title>
        <authorList>
            <person name="Sahin N."/>
            <person name="Ay H."/>
            <person name="Saygin H."/>
        </authorList>
    </citation>
    <scope>NUCLEOTIDE SEQUENCE [LARGE SCALE GENOMIC DNA]</scope>
    <source>
        <strain evidence="3 4">JCM 13523</strain>
    </source>
</reference>